<evidence type="ECO:0000313" key="4">
    <source>
        <dbReference type="Proteomes" id="UP001178507"/>
    </source>
</evidence>
<feature type="region of interest" description="Disordered" evidence="1">
    <location>
        <begin position="269"/>
        <end position="429"/>
    </location>
</feature>
<dbReference type="AlphaFoldDB" id="A0AA36J120"/>
<evidence type="ECO:0000256" key="1">
    <source>
        <dbReference type="SAM" id="MobiDB-lite"/>
    </source>
</evidence>
<dbReference type="Gene3D" id="1.25.40.620">
    <property type="match status" value="1"/>
</dbReference>
<sequence>MALETFVSAGPGVPGCVRCRSQAGLEVKARQGHAGHLLPSGTGLLMFGCAVAAQISRPRQLRQPGRVSVHRLAEASDATLESALGLDYSKLESLLKEEDFKAADAETRRLLIQMCGKEAEKRGWIYFTEVKTIPEEDMRTLETLWQQHSQGKFGFCQQRKAWKQVRGQFDKFAEQVSWFTDTWKNRNWPDEFIYTLEAPVGHLPLTNCIRGAQVLEELLSHPAIENMKVTKVKKAAAASASTASEQGVGEAWPAIRTFNAVGSRHPGANVGAVGHMPGAVPGRARSPPGPVPGMSGVMRSHGPMSPSSQNGARPAYGSNTPTLVGSQRSMVQPQPTPVRSEGARDPREREAVQSVQASRASSVEGGHFRTPSQESHRSSKGPSRVSGSYGAPTHGSLGLQMGPGGPPRSRDESRAAFSSRSPSADSGLHKMQNNLQQSRQQMQEVEQTIAAMKGALESSKDMLKSLKGPAIEQPPLGELPAFDGGYENVLQRLQQHLRDQQAQQHELLTQLTARWEARFTALEQALSSSLEVATVATTSMNERLRRILSLGEVLEGAVERAGA</sequence>
<organism evidence="3 4">
    <name type="scientific">Effrenium voratum</name>
    <dbReference type="NCBI Taxonomy" id="2562239"/>
    <lineage>
        <taxon>Eukaryota</taxon>
        <taxon>Sar</taxon>
        <taxon>Alveolata</taxon>
        <taxon>Dinophyceae</taxon>
        <taxon>Suessiales</taxon>
        <taxon>Symbiodiniaceae</taxon>
        <taxon>Effrenium</taxon>
    </lineage>
</organism>
<feature type="compositionally biased region" description="Basic and acidic residues" evidence="1">
    <location>
        <begin position="341"/>
        <end position="351"/>
    </location>
</feature>
<dbReference type="PANTHER" id="PTHR34800:SF1">
    <property type="entry name" value="TETRAPYRROLE-BINDING PROTEIN, CHLOROPLASTIC"/>
    <property type="match status" value="1"/>
</dbReference>
<evidence type="ECO:0000313" key="3">
    <source>
        <dbReference type="EMBL" id="CAJ1396555.1"/>
    </source>
</evidence>
<dbReference type="Proteomes" id="UP001178507">
    <property type="component" value="Unassembled WGS sequence"/>
</dbReference>
<dbReference type="EMBL" id="CAUJNA010003236">
    <property type="protein sequence ID" value="CAJ1396555.1"/>
    <property type="molecule type" value="Genomic_DNA"/>
</dbReference>
<dbReference type="SUPFAM" id="SSF140869">
    <property type="entry name" value="GUN4-like"/>
    <property type="match status" value="1"/>
</dbReference>
<feature type="compositionally biased region" description="Low complexity" evidence="1">
    <location>
        <begin position="352"/>
        <end position="363"/>
    </location>
</feature>
<protein>
    <recommendedName>
        <fullName evidence="2">GUN4-like domain-containing protein</fullName>
    </recommendedName>
</protein>
<dbReference type="InterPro" id="IPR008629">
    <property type="entry name" value="GUN4-like"/>
</dbReference>
<feature type="domain" description="GUN4-like" evidence="2">
    <location>
        <begin position="82"/>
        <end position="222"/>
    </location>
</feature>
<comment type="caution">
    <text evidence="3">The sequence shown here is derived from an EMBL/GenBank/DDBJ whole genome shotgun (WGS) entry which is preliminary data.</text>
</comment>
<dbReference type="CDD" id="cd16383">
    <property type="entry name" value="GUN4"/>
    <property type="match status" value="1"/>
</dbReference>
<reference evidence="3" key="1">
    <citation type="submission" date="2023-08" db="EMBL/GenBank/DDBJ databases">
        <authorList>
            <person name="Chen Y."/>
            <person name="Shah S."/>
            <person name="Dougan E. K."/>
            <person name="Thang M."/>
            <person name="Chan C."/>
        </authorList>
    </citation>
    <scope>NUCLEOTIDE SEQUENCE</scope>
</reference>
<gene>
    <name evidence="3" type="ORF">EVOR1521_LOCUS20769</name>
</gene>
<dbReference type="PANTHER" id="PTHR34800">
    <property type="entry name" value="TETRAPYRROLE-BINDING PROTEIN, CHLOROPLASTIC"/>
    <property type="match status" value="1"/>
</dbReference>
<dbReference type="InterPro" id="IPR037215">
    <property type="entry name" value="GUN4-like_sf"/>
</dbReference>
<accession>A0AA36J120</accession>
<keyword evidence="4" id="KW-1185">Reference proteome</keyword>
<proteinExistence type="predicted"/>
<feature type="compositionally biased region" description="Low complexity" evidence="1">
    <location>
        <begin position="415"/>
        <end position="429"/>
    </location>
</feature>
<dbReference type="Pfam" id="PF05419">
    <property type="entry name" value="GUN4"/>
    <property type="match status" value="1"/>
</dbReference>
<dbReference type="GO" id="GO:0046906">
    <property type="term" value="F:tetrapyrrole binding"/>
    <property type="evidence" value="ECO:0007669"/>
    <property type="project" value="TreeGrafter"/>
</dbReference>
<evidence type="ECO:0000259" key="2">
    <source>
        <dbReference type="Pfam" id="PF05419"/>
    </source>
</evidence>
<feature type="compositionally biased region" description="Polar residues" evidence="1">
    <location>
        <begin position="305"/>
        <end position="333"/>
    </location>
</feature>
<dbReference type="Gene3D" id="1.10.10.1770">
    <property type="entry name" value="Gun4-like"/>
    <property type="match status" value="1"/>
</dbReference>
<name>A0AA36J120_9DINO</name>